<dbReference type="RefSeq" id="WP_269457079.1">
    <property type="nucleotide sequence ID" value="NZ_LT629695.1"/>
</dbReference>
<dbReference type="EMBL" id="LT629695">
    <property type="protein sequence ID" value="SDH59735.1"/>
    <property type="molecule type" value="Genomic_DNA"/>
</dbReference>
<keyword evidence="2" id="KW-1185">Reference proteome</keyword>
<evidence type="ECO:0000313" key="2">
    <source>
        <dbReference type="Proteomes" id="UP000198822"/>
    </source>
</evidence>
<evidence type="ECO:0000313" key="1">
    <source>
        <dbReference type="EMBL" id="SDH59735.1"/>
    </source>
</evidence>
<sequence length="43" mass="4848">MRSTLLLVVGAVAVGFVLGTRSTRPVVRESTPRRALRRVTRRR</sequence>
<reference evidence="2" key="1">
    <citation type="submission" date="2016-10" db="EMBL/GenBank/DDBJ databases">
        <authorList>
            <person name="Varghese N."/>
            <person name="Submissions S."/>
        </authorList>
    </citation>
    <scope>NUCLEOTIDE SEQUENCE [LARGE SCALE GENOMIC DNA]</scope>
    <source>
        <strain evidence="2">DSM 22002</strain>
    </source>
</reference>
<organism evidence="1 2">
    <name type="scientific">Agrococcus jejuensis</name>
    <dbReference type="NCBI Taxonomy" id="399736"/>
    <lineage>
        <taxon>Bacteria</taxon>
        <taxon>Bacillati</taxon>
        <taxon>Actinomycetota</taxon>
        <taxon>Actinomycetes</taxon>
        <taxon>Micrococcales</taxon>
        <taxon>Microbacteriaceae</taxon>
        <taxon>Agrococcus</taxon>
    </lineage>
</organism>
<gene>
    <name evidence="1" type="ORF">SAMN04489720_1732</name>
</gene>
<dbReference type="AlphaFoldDB" id="A0A1G8DQ18"/>
<dbReference type="STRING" id="399736.SAMN04489720_1732"/>
<proteinExistence type="predicted"/>
<accession>A0A1G8DQ18</accession>
<name>A0A1G8DQ18_9MICO</name>
<dbReference type="Proteomes" id="UP000198822">
    <property type="component" value="Chromosome I"/>
</dbReference>
<protein>
    <submittedName>
        <fullName evidence="1">Uncharacterized protein</fullName>
    </submittedName>
</protein>